<feature type="compositionally biased region" description="Basic and acidic residues" evidence="1">
    <location>
        <begin position="1"/>
        <end position="11"/>
    </location>
</feature>
<name>A0A8H7AAZ2_9EURO</name>
<feature type="domain" description="LCCL" evidence="3">
    <location>
        <begin position="212"/>
        <end position="273"/>
    </location>
</feature>
<evidence type="ECO:0000256" key="1">
    <source>
        <dbReference type="SAM" id="MobiDB-lite"/>
    </source>
</evidence>
<evidence type="ECO:0000313" key="4">
    <source>
        <dbReference type="EMBL" id="KAF7503781.1"/>
    </source>
</evidence>
<dbReference type="SUPFAM" id="SSF69848">
    <property type="entry name" value="LCCL domain"/>
    <property type="match status" value="1"/>
</dbReference>
<dbReference type="EMBL" id="JAACFV010000162">
    <property type="protein sequence ID" value="KAF7503781.1"/>
    <property type="molecule type" value="Genomic_DNA"/>
</dbReference>
<dbReference type="PANTHER" id="PTHR31331:SF8">
    <property type="entry name" value="LCCL DOMAIN PROTEIN (AFU_ORTHOLOGUE AFUA_5G02970)"/>
    <property type="match status" value="1"/>
</dbReference>
<proteinExistence type="predicted"/>
<feature type="region of interest" description="Disordered" evidence="1">
    <location>
        <begin position="1"/>
        <end position="28"/>
    </location>
</feature>
<feature type="transmembrane region" description="Helical" evidence="2">
    <location>
        <begin position="389"/>
        <end position="406"/>
    </location>
</feature>
<evidence type="ECO:0000313" key="5">
    <source>
        <dbReference type="Proteomes" id="UP000606974"/>
    </source>
</evidence>
<gene>
    <name evidence="4" type="ORF">GJ744_003273</name>
</gene>
<dbReference type="PANTHER" id="PTHR31331">
    <property type="entry name" value="LCCL DOMAIN PROTEIN (AFU_ORTHOLOGUE AFUA_5G08630)"/>
    <property type="match status" value="1"/>
</dbReference>
<keyword evidence="2" id="KW-0472">Membrane</keyword>
<organism evidence="4 5">
    <name type="scientific">Endocarpon pusillum</name>
    <dbReference type="NCBI Taxonomy" id="364733"/>
    <lineage>
        <taxon>Eukaryota</taxon>
        <taxon>Fungi</taxon>
        <taxon>Dikarya</taxon>
        <taxon>Ascomycota</taxon>
        <taxon>Pezizomycotina</taxon>
        <taxon>Eurotiomycetes</taxon>
        <taxon>Chaetothyriomycetidae</taxon>
        <taxon>Verrucariales</taxon>
        <taxon>Verrucariaceae</taxon>
        <taxon>Endocarpon</taxon>
    </lineage>
</organism>
<feature type="transmembrane region" description="Helical" evidence="2">
    <location>
        <begin position="351"/>
        <end position="369"/>
    </location>
</feature>
<evidence type="ECO:0000256" key="2">
    <source>
        <dbReference type="SAM" id="Phobius"/>
    </source>
</evidence>
<keyword evidence="2" id="KW-0812">Transmembrane</keyword>
<dbReference type="InterPro" id="IPR004043">
    <property type="entry name" value="LCCL"/>
</dbReference>
<protein>
    <recommendedName>
        <fullName evidence="3">LCCL domain-containing protein</fullName>
    </recommendedName>
</protein>
<dbReference type="Pfam" id="PF03815">
    <property type="entry name" value="LCCL"/>
    <property type="match status" value="1"/>
</dbReference>
<comment type="caution">
    <text evidence="4">The sequence shown here is derived from an EMBL/GenBank/DDBJ whole genome shotgun (WGS) entry which is preliminary data.</text>
</comment>
<sequence>MTPEYRDDESGSTRNISSLTDQDTDLESRDHTLHIRNASDTTDNGLPIPIPIWMRESARSFRYQWVPLPLRKAGRATAEWIKGPKPARELRIKPFYPQIQEAPLRWMDRYMPKQRHRICLLIASYAVWLLIWSLMLKHNSASAYIEGYGKPSNIWCGASFWNNGNGCGLNGNRCRPFSSAHLAFRCPSNCRAVQLLEPHLVGNQSVVYRGLVVGGPNSNDPDSMPVYRGDSFICQAAIHAGVIANGNGGCGVATLTGTHHNFQPSNANGIQSIGFPASFPRTYTFQTLSNAQSSCPTDSRWPLFAITATFLLLLWLLTTSPATLFFSTFFILSLHVGFVSDPPNTSNFRELLSILASRLLPASFVAWILYRYCARPTLTNLTAQIEKTVLYLGFCLIGALNNYTFAPLIPIQRLTPHDIKAQPGAPLALAVIVTSILAIVITQIHYIRISGQMPRYLKLYITLLAGLLILLLLPGMRLRIHHYILALLFMPGTAMQTRPALIYQGLLLGLFVNGVMRWGFDSIIQTPAALGERGGGQGGSWWGATSPNVSAIVGERGENISFSWGGLPRDKGVDGVSILVDDVERWRGYVDAELNEREEGITLQRRRESAGEPEFYRFAWMNGNAAGRYGGVGIWDQNGIWIPPRSWELGAKR</sequence>
<dbReference type="PROSITE" id="PS50820">
    <property type="entry name" value="LCCL"/>
    <property type="match status" value="1"/>
</dbReference>
<evidence type="ECO:0000259" key="3">
    <source>
        <dbReference type="PROSITE" id="PS50820"/>
    </source>
</evidence>
<dbReference type="Gene3D" id="2.170.130.20">
    <property type="entry name" value="LCCL-like domain"/>
    <property type="match status" value="1"/>
</dbReference>
<dbReference type="AlphaFoldDB" id="A0A8H7AAZ2"/>
<feature type="transmembrane region" description="Helical" evidence="2">
    <location>
        <begin position="118"/>
        <end position="136"/>
    </location>
</feature>
<feature type="transmembrane region" description="Helical" evidence="2">
    <location>
        <begin position="500"/>
        <end position="520"/>
    </location>
</feature>
<feature type="compositionally biased region" description="Polar residues" evidence="1">
    <location>
        <begin position="12"/>
        <end position="21"/>
    </location>
</feature>
<keyword evidence="2" id="KW-1133">Transmembrane helix</keyword>
<dbReference type="SMART" id="SM00603">
    <property type="entry name" value="LCCL"/>
    <property type="match status" value="1"/>
</dbReference>
<dbReference type="InterPro" id="IPR051957">
    <property type="entry name" value="CRISP-LCCL_domain"/>
</dbReference>
<keyword evidence="5" id="KW-1185">Reference proteome</keyword>
<dbReference type="OrthoDB" id="441660at2759"/>
<feature type="transmembrane region" description="Helical" evidence="2">
    <location>
        <begin position="459"/>
        <end position="480"/>
    </location>
</feature>
<dbReference type="InterPro" id="IPR036609">
    <property type="entry name" value="LCCL_sf"/>
</dbReference>
<accession>A0A8H7AAZ2</accession>
<reference evidence="4" key="1">
    <citation type="submission" date="2020-02" db="EMBL/GenBank/DDBJ databases">
        <authorList>
            <person name="Palmer J.M."/>
        </authorList>
    </citation>
    <scope>NUCLEOTIDE SEQUENCE</scope>
    <source>
        <strain evidence="4">EPUS1.4</strain>
        <tissue evidence="4">Thallus</tissue>
    </source>
</reference>
<dbReference type="Proteomes" id="UP000606974">
    <property type="component" value="Unassembled WGS sequence"/>
</dbReference>
<feature type="transmembrane region" description="Helical" evidence="2">
    <location>
        <begin position="426"/>
        <end position="447"/>
    </location>
</feature>